<dbReference type="GO" id="GO:0030018">
    <property type="term" value="C:Z disc"/>
    <property type="evidence" value="ECO:0007669"/>
    <property type="project" value="InterPro"/>
</dbReference>
<dbReference type="Proteomes" id="UP000189705">
    <property type="component" value="Unplaced"/>
</dbReference>
<dbReference type="CTD" id="91977"/>
<dbReference type="PANTHER" id="PTHR15941:SF15">
    <property type="entry name" value="MYOZENIN-3"/>
    <property type="match status" value="1"/>
</dbReference>
<dbReference type="GeneID" id="102370620"/>
<dbReference type="PANTHER" id="PTHR15941">
    <property type="entry name" value="MYOZENIN"/>
    <property type="match status" value="1"/>
</dbReference>
<dbReference type="GO" id="GO:0031433">
    <property type="term" value="F:telethonin binding"/>
    <property type="evidence" value="ECO:0007669"/>
    <property type="project" value="TreeGrafter"/>
</dbReference>
<keyword evidence="4" id="KW-1185">Reference proteome</keyword>
<organism evidence="4 5">
    <name type="scientific">Alligator sinensis</name>
    <name type="common">Chinese alligator</name>
    <dbReference type="NCBI Taxonomy" id="38654"/>
    <lineage>
        <taxon>Eukaryota</taxon>
        <taxon>Metazoa</taxon>
        <taxon>Chordata</taxon>
        <taxon>Craniata</taxon>
        <taxon>Vertebrata</taxon>
        <taxon>Euteleostomi</taxon>
        <taxon>Archelosauria</taxon>
        <taxon>Archosauria</taxon>
        <taxon>Crocodylia</taxon>
        <taxon>Alligatoridae</taxon>
        <taxon>Alligatorinae</taxon>
        <taxon>Alligator</taxon>
    </lineage>
</organism>
<sequence>MRGASEQVRRVRKQLPASIYNGGPLLWSQPRWCGSQRCQAGNPISEPKQKRQAMIVRESPGDAPHLDLGKKVSIPQDLMMEELSLKTNRGSRLYQERQKRMQRFVLEHPSGYRGGSGRMGAGGLHSASGGAANAWSAANSMEGTGTYHTELHIAPAAKGAPPQVPKKSSRVLQMSKALNPDNLAPGYTGPLKEVPLEKFNFTAIPKAYRSPWQEFLSSEDYQADSKSQLPETPKNLSNLDFRSFNRTPTPFGGPLINDPFPSSGFEMDTAMDTLNTLQLLSSRPSFNRAPRGWVQTLPETEEL</sequence>
<accession>A0A3Q0GAU2</accession>
<feature type="region of interest" description="Disordered" evidence="3">
    <location>
        <begin position="223"/>
        <end position="254"/>
    </location>
</feature>
<dbReference type="InterPro" id="IPR008438">
    <property type="entry name" value="MYOZ"/>
</dbReference>
<dbReference type="GO" id="GO:0051373">
    <property type="term" value="F:FATZ binding"/>
    <property type="evidence" value="ECO:0007669"/>
    <property type="project" value="TreeGrafter"/>
</dbReference>
<dbReference type="GO" id="GO:0015629">
    <property type="term" value="C:actin cytoskeleton"/>
    <property type="evidence" value="ECO:0007669"/>
    <property type="project" value="TreeGrafter"/>
</dbReference>
<comment type="similarity">
    <text evidence="1">Belongs to the myozenin family.</text>
</comment>
<name>A0A3Q0GAU2_ALLSI</name>
<evidence type="ECO:0000256" key="3">
    <source>
        <dbReference type="SAM" id="MobiDB-lite"/>
    </source>
</evidence>
<reference evidence="5" key="1">
    <citation type="submission" date="2025-08" db="UniProtKB">
        <authorList>
            <consortium name="RefSeq"/>
        </authorList>
    </citation>
    <scope>IDENTIFICATION</scope>
</reference>
<evidence type="ECO:0000256" key="2">
    <source>
        <dbReference type="ARBA" id="ARBA00022553"/>
    </source>
</evidence>
<dbReference type="AlphaFoldDB" id="A0A3Q0GAU2"/>
<evidence type="ECO:0000313" key="4">
    <source>
        <dbReference type="Proteomes" id="UP000189705"/>
    </source>
</evidence>
<dbReference type="GO" id="GO:0003779">
    <property type="term" value="F:actin binding"/>
    <property type="evidence" value="ECO:0007669"/>
    <property type="project" value="TreeGrafter"/>
</dbReference>
<dbReference type="STRING" id="38654.A0A3Q0GAU2"/>
<keyword evidence="2" id="KW-0597">Phosphoprotein</keyword>
<evidence type="ECO:0000256" key="1">
    <source>
        <dbReference type="ARBA" id="ARBA00009126"/>
    </source>
</evidence>
<dbReference type="Pfam" id="PF05556">
    <property type="entry name" value="Calsarcin"/>
    <property type="match status" value="1"/>
</dbReference>
<dbReference type="InParanoid" id="A0A3Q0GAU2"/>
<evidence type="ECO:0000313" key="5">
    <source>
        <dbReference type="RefSeq" id="XP_025056724.1"/>
    </source>
</evidence>
<feature type="compositionally biased region" description="Polar residues" evidence="3">
    <location>
        <begin position="223"/>
        <end position="248"/>
    </location>
</feature>
<gene>
    <name evidence="5" type="primary">MYOZ3</name>
</gene>
<dbReference type="RefSeq" id="XP_025056724.1">
    <property type="nucleotide sequence ID" value="XM_025200939.1"/>
</dbReference>
<protein>
    <submittedName>
        <fullName evidence="5">Myozenin-3 isoform X1</fullName>
    </submittedName>
</protein>
<proteinExistence type="inferred from homology"/>